<comment type="subcellular location">
    <subcellularLocation>
        <location evidence="1">Secreted</location>
    </subcellularLocation>
</comment>
<evidence type="ECO:0000313" key="6">
    <source>
        <dbReference type="Proteomes" id="UP000054047"/>
    </source>
</evidence>
<evidence type="ECO:0000256" key="2">
    <source>
        <dbReference type="ARBA" id="ARBA00022525"/>
    </source>
</evidence>
<dbReference type="OrthoDB" id="823504at2759"/>
<keyword evidence="3" id="KW-0575">Peroxidase</keyword>
<proteinExistence type="predicted"/>
<dbReference type="Proteomes" id="UP000054047">
    <property type="component" value="Unassembled WGS sequence"/>
</dbReference>
<evidence type="ECO:0000256" key="4">
    <source>
        <dbReference type="ARBA" id="ARBA00023180"/>
    </source>
</evidence>
<keyword evidence="4" id="KW-0325">Glycoprotein</keyword>
<evidence type="ECO:0000256" key="1">
    <source>
        <dbReference type="ARBA" id="ARBA00004613"/>
    </source>
</evidence>
<feature type="non-terminal residue" evidence="5">
    <location>
        <position position="1"/>
    </location>
</feature>
<dbReference type="GO" id="GO:0004601">
    <property type="term" value="F:peroxidase activity"/>
    <property type="evidence" value="ECO:0007669"/>
    <property type="project" value="UniProtKB-KW"/>
</dbReference>
<dbReference type="SUPFAM" id="SSF48113">
    <property type="entry name" value="Heme-dependent peroxidases"/>
    <property type="match status" value="1"/>
</dbReference>
<dbReference type="EMBL" id="KN772993">
    <property type="protein sequence ID" value="KIH45312.1"/>
    <property type="molecule type" value="Genomic_DNA"/>
</dbReference>
<keyword evidence="6" id="KW-1185">Reference proteome</keyword>
<accession>A0A0C2C6Q9</accession>
<dbReference type="InterPro" id="IPR019791">
    <property type="entry name" value="Haem_peroxidase_animal"/>
</dbReference>
<dbReference type="Gene3D" id="1.10.640.10">
    <property type="entry name" value="Haem peroxidase domain superfamily, animal type"/>
    <property type="match status" value="1"/>
</dbReference>
<dbReference type="PROSITE" id="PS50292">
    <property type="entry name" value="PEROXIDASE_3"/>
    <property type="match status" value="1"/>
</dbReference>
<dbReference type="PANTHER" id="PTHR11475">
    <property type="entry name" value="OXIDASE/PEROXIDASE"/>
    <property type="match status" value="1"/>
</dbReference>
<dbReference type="InterPro" id="IPR037120">
    <property type="entry name" value="Haem_peroxidase_sf_animal"/>
</dbReference>
<keyword evidence="3" id="KW-0560">Oxidoreductase</keyword>
<dbReference type="InterPro" id="IPR010255">
    <property type="entry name" value="Haem_peroxidase_sf"/>
</dbReference>
<organism evidence="5 6">
    <name type="scientific">Ancylostoma duodenale</name>
    <dbReference type="NCBI Taxonomy" id="51022"/>
    <lineage>
        <taxon>Eukaryota</taxon>
        <taxon>Metazoa</taxon>
        <taxon>Ecdysozoa</taxon>
        <taxon>Nematoda</taxon>
        <taxon>Chromadorea</taxon>
        <taxon>Rhabditida</taxon>
        <taxon>Rhabditina</taxon>
        <taxon>Rhabditomorpha</taxon>
        <taxon>Strongyloidea</taxon>
        <taxon>Ancylostomatidae</taxon>
        <taxon>Ancylostomatinae</taxon>
        <taxon>Ancylostoma</taxon>
    </lineage>
</organism>
<name>A0A0C2C6Q9_9BILA</name>
<dbReference type="GO" id="GO:0006979">
    <property type="term" value="P:response to oxidative stress"/>
    <property type="evidence" value="ECO:0007669"/>
    <property type="project" value="InterPro"/>
</dbReference>
<dbReference type="AlphaFoldDB" id="A0A0C2C6Q9"/>
<dbReference type="PANTHER" id="PTHR11475:SF4">
    <property type="entry name" value="CHORION PEROXIDASE"/>
    <property type="match status" value="1"/>
</dbReference>
<reference evidence="5 6" key="1">
    <citation type="submission" date="2013-12" db="EMBL/GenBank/DDBJ databases">
        <title>Draft genome of the parsitic nematode Ancylostoma duodenale.</title>
        <authorList>
            <person name="Mitreva M."/>
        </authorList>
    </citation>
    <scope>NUCLEOTIDE SEQUENCE [LARGE SCALE GENOMIC DNA]</scope>
    <source>
        <strain evidence="5 6">Zhejiang</strain>
    </source>
</reference>
<protein>
    <submittedName>
        <fullName evidence="5">Uncharacterized protein</fullName>
    </submittedName>
</protein>
<dbReference type="GO" id="GO:0005576">
    <property type="term" value="C:extracellular region"/>
    <property type="evidence" value="ECO:0007669"/>
    <property type="project" value="UniProtKB-SubCell"/>
</dbReference>
<keyword evidence="2" id="KW-0964">Secreted</keyword>
<evidence type="ECO:0000313" key="5">
    <source>
        <dbReference type="EMBL" id="KIH45312.1"/>
    </source>
</evidence>
<evidence type="ECO:0000256" key="3">
    <source>
        <dbReference type="ARBA" id="ARBA00022559"/>
    </source>
</evidence>
<dbReference type="Pfam" id="PF03098">
    <property type="entry name" value="An_peroxidase"/>
    <property type="match status" value="1"/>
</dbReference>
<sequence>IFQTKRGDRFWYENFFYPSAFSTAQLEEIRKTTLARVICDTSDNIRFIQHNVFSLQDDYGNCPVSCSSSIIDGINFSVWKDEEPKRAVPITKATVEKAIRLGIEQYNRLQESEGRRIRAHGPPPNRNSQSAVFSHASLMAPKRESLDIARTAGVLREATKVLVHGTGLDDNEKLPVGLDVATLQQLLPDVEVEKIVGNFTPFLGRDPLPKEQCLPQPLPCDHTTKYR</sequence>
<gene>
    <name evidence="5" type="ORF">ANCDUO_24648</name>
</gene>
<dbReference type="GO" id="GO:0020037">
    <property type="term" value="F:heme binding"/>
    <property type="evidence" value="ECO:0007669"/>
    <property type="project" value="InterPro"/>
</dbReference>